<reference evidence="3 4" key="1">
    <citation type="submission" date="2016-10" db="EMBL/GenBank/DDBJ databases">
        <authorList>
            <person name="de Groot N.N."/>
        </authorList>
    </citation>
    <scope>NUCLEOTIDE SEQUENCE [LARGE SCALE GENOMIC DNA]</scope>
    <source>
        <strain evidence="3 4">DSM 18684</strain>
    </source>
</reference>
<evidence type="ECO:0000259" key="2">
    <source>
        <dbReference type="Pfam" id="PF03629"/>
    </source>
</evidence>
<dbReference type="GO" id="GO:0005975">
    <property type="term" value="P:carbohydrate metabolic process"/>
    <property type="evidence" value="ECO:0007669"/>
    <property type="project" value="TreeGrafter"/>
</dbReference>
<gene>
    <name evidence="3" type="ORF">SAMN04489864_102400</name>
</gene>
<dbReference type="SUPFAM" id="SSF52266">
    <property type="entry name" value="SGNH hydrolase"/>
    <property type="match status" value="1"/>
</dbReference>
<organism evidence="3 4">
    <name type="scientific">Pedobacter insulae</name>
    <dbReference type="NCBI Taxonomy" id="414048"/>
    <lineage>
        <taxon>Bacteria</taxon>
        <taxon>Pseudomonadati</taxon>
        <taxon>Bacteroidota</taxon>
        <taxon>Sphingobacteriia</taxon>
        <taxon>Sphingobacteriales</taxon>
        <taxon>Sphingobacteriaceae</taxon>
        <taxon>Pedobacter</taxon>
    </lineage>
</organism>
<dbReference type="RefSeq" id="WP_218155019.1">
    <property type="nucleotide sequence ID" value="NZ_FOPP01000002.1"/>
</dbReference>
<dbReference type="Gene3D" id="3.40.50.1110">
    <property type="entry name" value="SGNH hydrolase"/>
    <property type="match status" value="1"/>
</dbReference>
<keyword evidence="1" id="KW-0378">Hydrolase</keyword>
<dbReference type="Pfam" id="PF03629">
    <property type="entry name" value="SASA"/>
    <property type="match status" value="2"/>
</dbReference>
<dbReference type="Proteomes" id="UP000199666">
    <property type="component" value="Unassembled WGS sequence"/>
</dbReference>
<accession>A0A1I2UXT9</accession>
<dbReference type="GO" id="GO:0001681">
    <property type="term" value="F:sialate O-acetylesterase activity"/>
    <property type="evidence" value="ECO:0007669"/>
    <property type="project" value="InterPro"/>
</dbReference>
<feature type="domain" description="Sialate O-acetylesterase" evidence="2">
    <location>
        <begin position="295"/>
        <end position="391"/>
    </location>
</feature>
<name>A0A1I2UXT9_9SPHI</name>
<evidence type="ECO:0000313" key="3">
    <source>
        <dbReference type="EMBL" id="SFG81850.1"/>
    </source>
</evidence>
<sequence>MINFKIFVKEMVLTVFLLALVNLSWAQIKLPAIIADEMVLQQKTKVNLWGWAIAGESVSILASWDHQILRTIADINGNWTIPLHTPKAGGPYTLTITGKNKIVINNVLLGEVWLCSGQSNMTFPLGKQATSWQTGVFNYEQEIAAADYPRLRMFTVKQTIASTPKHDVEGKWETCTPQTAGKFSAVAYYFGREILKGTGFPVGLIHSSWGGTPAESWTKKEVLENDAELIKILEEYQKRVKDYPLIKQAYEMDLAKLKNEGSTKPIPKAPVNPGTDYKAPTVLFNAMISPLLPYTLKGVIWYQGESNSDRASQYQKLFPTLINHWRKDFGQDLPFYFVQIAMHYQKKPEIREAQLITYRQLRNTGMVVITDVGDSLDIHPRNKETVGKRLALWPMAKLYHRQKAFSGPLYKSKKVEGNKIRIWFDFGEGLLAKDGDLREFEIAGADKQFVPAKAIIEGNTVVIQCNSITKPVAVRFAWKNFSRPNLFNFANLPASPFRTDNWE</sequence>
<proteinExistence type="predicted"/>
<dbReference type="PANTHER" id="PTHR22901:SF0">
    <property type="entry name" value="SIALATE O-ACETYLESTERASE"/>
    <property type="match status" value="1"/>
</dbReference>
<dbReference type="AlphaFoldDB" id="A0A1I2UXT9"/>
<dbReference type="InterPro" id="IPR005181">
    <property type="entry name" value="SASA"/>
</dbReference>
<dbReference type="EMBL" id="FOPP01000002">
    <property type="protein sequence ID" value="SFG81850.1"/>
    <property type="molecule type" value="Genomic_DNA"/>
</dbReference>
<feature type="domain" description="Sialate O-acetylesterase" evidence="2">
    <location>
        <begin position="111"/>
        <end position="222"/>
    </location>
</feature>
<keyword evidence="4" id="KW-1185">Reference proteome</keyword>
<dbReference type="STRING" id="414048.SAMN04489864_102400"/>
<evidence type="ECO:0000256" key="1">
    <source>
        <dbReference type="ARBA" id="ARBA00022801"/>
    </source>
</evidence>
<dbReference type="InterPro" id="IPR039329">
    <property type="entry name" value="SIAE"/>
</dbReference>
<protein>
    <submittedName>
        <fullName evidence="3">Sialate O-acetylesterase</fullName>
    </submittedName>
</protein>
<evidence type="ECO:0000313" key="4">
    <source>
        <dbReference type="Proteomes" id="UP000199666"/>
    </source>
</evidence>
<dbReference type="PANTHER" id="PTHR22901">
    <property type="entry name" value="SIALATE O-ACETYLESTERASE"/>
    <property type="match status" value="1"/>
</dbReference>
<dbReference type="InterPro" id="IPR036514">
    <property type="entry name" value="SGNH_hydro_sf"/>
</dbReference>